<dbReference type="EMBL" id="CAXLJM020000014">
    <property type="protein sequence ID" value="CAL8080615.1"/>
    <property type="molecule type" value="Genomic_DNA"/>
</dbReference>
<evidence type="ECO:0000313" key="2">
    <source>
        <dbReference type="EMBL" id="CAL8080615.1"/>
    </source>
</evidence>
<accession>A0ABP1PYV4</accession>
<feature type="compositionally biased region" description="Basic residues" evidence="1">
    <location>
        <begin position="180"/>
        <end position="192"/>
    </location>
</feature>
<protein>
    <submittedName>
        <fullName evidence="2">Uncharacterized protein</fullName>
    </submittedName>
</protein>
<sequence length="406" mass="46644">MGRHRKKWVDEPEDRAWPFQISIDLARHKPKIAFMSGSIREYYPEDPGYSKFGTTYCLPDSEDTAKCTFTPSTNLLQKPISKIGYGIGGLLAPRFSVKPVRSQTPAPNAYPPVVLQPSKQRKKEKRSKKSKHKKWQEFVEMYEKIVQEQCITYEKSGLLTLPKSHHHHERQSTPKPDQLKKRKSMHKKHAHAKKSEASHSHKDPGHGANAIAASLHACHKKVAAFGMGLKATRFQLEKENKDKLGPALYYAELPVHKSFQITTPRGELIPRVRTVCNPTGYDSCMNCGINLINSDYYQTRNKMKVFSRDSMQDSKFKMINLSLCRECYCEGLKDGLEEFDKTRLSRIFIKARHCNSVHDHQEGLTEYLSKATCKAMLNMSRKELIYSRYFKDEPCQVGLAKDYKTI</sequence>
<organism evidence="2 3">
    <name type="scientific">Orchesella dallaii</name>
    <dbReference type="NCBI Taxonomy" id="48710"/>
    <lineage>
        <taxon>Eukaryota</taxon>
        <taxon>Metazoa</taxon>
        <taxon>Ecdysozoa</taxon>
        <taxon>Arthropoda</taxon>
        <taxon>Hexapoda</taxon>
        <taxon>Collembola</taxon>
        <taxon>Entomobryomorpha</taxon>
        <taxon>Entomobryoidea</taxon>
        <taxon>Orchesellidae</taxon>
        <taxon>Orchesellinae</taxon>
        <taxon>Orchesella</taxon>
    </lineage>
</organism>
<gene>
    <name evidence="2" type="ORF">ODALV1_LOCUS4692</name>
</gene>
<comment type="caution">
    <text evidence="2">The sequence shown here is derived from an EMBL/GenBank/DDBJ whole genome shotgun (WGS) entry which is preliminary data.</text>
</comment>
<evidence type="ECO:0000313" key="3">
    <source>
        <dbReference type="Proteomes" id="UP001642540"/>
    </source>
</evidence>
<feature type="region of interest" description="Disordered" evidence="1">
    <location>
        <begin position="100"/>
        <end position="133"/>
    </location>
</feature>
<evidence type="ECO:0000256" key="1">
    <source>
        <dbReference type="SAM" id="MobiDB-lite"/>
    </source>
</evidence>
<reference evidence="2 3" key="1">
    <citation type="submission" date="2024-08" db="EMBL/GenBank/DDBJ databases">
        <authorList>
            <person name="Cucini C."/>
            <person name="Frati F."/>
        </authorList>
    </citation>
    <scope>NUCLEOTIDE SEQUENCE [LARGE SCALE GENOMIC DNA]</scope>
</reference>
<keyword evidence="3" id="KW-1185">Reference proteome</keyword>
<feature type="compositionally biased region" description="Basic residues" evidence="1">
    <location>
        <begin position="119"/>
        <end position="133"/>
    </location>
</feature>
<name>A0ABP1PYV4_9HEXA</name>
<dbReference type="Proteomes" id="UP001642540">
    <property type="component" value="Unassembled WGS sequence"/>
</dbReference>
<feature type="region of interest" description="Disordered" evidence="1">
    <location>
        <begin position="161"/>
        <end position="208"/>
    </location>
</feature>
<proteinExistence type="predicted"/>
<feature type="compositionally biased region" description="Basic and acidic residues" evidence="1">
    <location>
        <begin position="193"/>
        <end position="205"/>
    </location>
</feature>